<evidence type="ECO:0000259" key="4">
    <source>
        <dbReference type="PROSITE" id="PS50887"/>
    </source>
</evidence>
<organism evidence="5 6">
    <name type="scientific">Ideonella lacteola</name>
    <dbReference type="NCBI Taxonomy" id="2984193"/>
    <lineage>
        <taxon>Bacteria</taxon>
        <taxon>Pseudomonadati</taxon>
        <taxon>Pseudomonadota</taxon>
        <taxon>Betaproteobacteria</taxon>
        <taxon>Burkholderiales</taxon>
        <taxon>Sphaerotilaceae</taxon>
        <taxon>Ideonella</taxon>
    </lineage>
</organism>
<feature type="transmembrane region" description="Helical" evidence="3">
    <location>
        <begin position="210"/>
        <end position="229"/>
    </location>
</feature>
<keyword evidence="3" id="KW-0472">Membrane</keyword>
<dbReference type="EMBL" id="JBBUTG010000025">
    <property type="protein sequence ID" value="MEK8034095.1"/>
    <property type="molecule type" value="Genomic_DNA"/>
</dbReference>
<dbReference type="InterPro" id="IPR050469">
    <property type="entry name" value="Diguanylate_Cyclase"/>
</dbReference>
<proteinExistence type="predicted"/>
<dbReference type="Pfam" id="PF00990">
    <property type="entry name" value="GGDEF"/>
    <property type="match status" value="1"/>
</dbReference>
<comment type="catalytic activity">
    <reaction evidence="2">
        <text>2 GTP = 3',3'-c-di-GMP + 2 diphosphate</text>
        <dbReference type="Rhea" id="RHEA:24898"/>
        <dbReference type="ChEBI" id="CHEBI:33019"/>
        <dbReference type="ChEBI" id="CHEBI:37565"/>
        <dbReference type="ChEBI" id="CHEBI:58805"/>
        <dbReference type="EC" id="2.7.7.65"/>
    </reaction>
</comment>
<protein>
    <recommendedName>
        <fullName evidence="1">diguanylate cyclase</fullName>
        <ecNumber evidence="1">2.7.7.65</ecNumber>
    </recommendedName>
</protein>
<accession>A0ABU9BZ16</accession>
<dbReference type="SMART" id="SM00267">
    <property type="entry name" value="GGDEF"/>
    <property type="match status" value="1"/>
</dbReference>
<dbReference type="SUPFAM" id="SSF55073">
    <property type="entry name" value="Nucleotide cyclase"/>
    <property type="match status" value="1"/>
</dbReference>
<dbReference type="RefSeq" id="WP_341428523.1">
    <property type="nucleotide sequence ID" value="NZ_JBBUTG010000025.1"/>
</dbReference>
<evidence type="ECO:0000256" key="3">
    <source>
        <dbReference type="SAM" id="Phobius"/>
    </source>
</evidence>
<dbReference type="GO" id="GO:0052621">
    <property type="term" value="F:diguanylate cyclase activity"/>
    <property type="evidence" value="ECO:0007669"/>
    <property type="project" value="UniProtKB-EC"/>
</dbReference>
<evidence type="ECO:0000313" key="5">
    <source>
        <dbReference type="EMBL" id="MEK8034095.1"/>
    </source>
</evidence>
<dbReference type="NCBIfam" id="TIGR00254">
    <property type="entry name" value="GGDEF"/>
    <property type="match status" value="1"/>
</dbReference>
<evidence type="ECO:0000256" key="2">
    <source>
        <dbReference type="ARBA" id="ARBA00034247"/>
    </source>
</evidence>
<keyword evidence="3" id="KW-0812">Transmembrane</keyword>
<dbReference type="Gene3D" id="3.30.70.270">
    <property type="match status" value="1"/>
</dbReference>
<keyword evidence="6" id="KW-1185">Reference proteome</keyword>
<evidence type="ECO:0000256" key="1">
    <source>
        <dbReference type="ARBA" id="ARBA00012528"/>
    </source>
</evidence>
<gene>
    <name evidence="5" type="ORF">AACH06_24995</name>
</gene>
<dbReference type="PANTHER" id="PTHR45138:SF9">
    <property type="entry name" value="DIGUANYLATE CYCLASE DGCM-RELATED"/>
    <property type="match status" value="1"/>
</dbReference>
<dbReference type="Proteomes" id="UP001371218">
    <property type="component" value="Unassembled WGS sequence"/>
</dbReference>
<dbReference type="PROSITE" id="PS50887">
    <property type="entry name" value="GGDEF"/>
    <property type="match status" value="1"/>
</dbReference>
<name>A0ABU9BZ16_9BURK</name>
<keyword evidence="5" id="KW-0808">Transferase</keyword>
<evidence type="ECO:0000313" key="6">
    <source>
        <dbReference type="Proteomes" id="UP001371218"/>
    </source>
</evidence>
<keyword evidence="3" id="KW-1133">Transmembrane helix</keyword>
<feature type="transmembrane region" description="Helical" evidence="3">
    <location>
        <begin position="6"/>
        <end position="26"/>
    </location>
</feature>
<dbReference type="Pfam" id="PF11845">
    <property type="entry name" value="Tll0287-like"/>
    <property type="match status" value="1"/>
</dbReference>
<feature type="domain" description="GGDEF" evidence="4">
    <location>
        <begin position="278"/>
        <end position="404"/>
    </location>
</feature>
<comment type="caution">
    <text evidence="5">The sequence shown here is derived from an EMBL/GenBank/DDBJ whole genome shotgun (WGS) entry which is preliminary data.</text>
</comment>
<dbReference type="InterPro" id="IPR029787">
    <property type="entry name" value="Nucleotide_cyclase"/>
</dbReference>
<dbReference type="InterPro" id="IPR000160">
    <property type="entry name" value="GGDEF_dom"/>
</dbReference>
<dbReference type="CDD" id="cd01949">
    <property type="entry name" value="GGDEF"/>
    <property type="match status" value="1"/>
</dbReference>
<dbReference type="InterPro" id="IPR021796">
    <property type="entry name" value="Tll0287-like_dom"/>
</dbReference>
<dbReference type="PANTHER" id="PTHR45138">
    <property type="entry name" value="REGULATORY COMPONENTS OF SENSORY TRANSDUCTION SYSTEM"/>
    <property type="match status" value="1"/>
</dbReference>
<dbReference type="InterPro" id="IPR043128">
    <property type="entry name" value="Rev_trsase/Diguanyl_cyclase"/>
</dbReference>
<sequence>MNLKTRLNIALGACAVVAVLLAGLYMRGQLRERAMGEVQREAELHMEAATALRGYTAEHVRPLLNSDPAHFQVEAVPSFAATTAMTELHRRYPGVSYREVALNPTNPSNRATGIHAEIVEALRSTDAESVQRQTSENGQHMLYFAKPLKVKDSACLVCHSTPAAAPPAMLVAYGDQHGFGWKMGETVGAQIVSLPMTVPLERAQQSLWQFLAGACGVVLAVFLALNAMLRRVLLNPIASRHGELHRQAREDELTGAINRRGFLEAAESALTRAATCEEDLSLAMFDIDRFKQINDQHGHAAGDAVLREVVRRVHGRVRSSDLLGRLGGDEFALLLPDAAIEQARILCTMLHTTLQKEPYPHGEPVGISLGVAQWQRGEDLQALLGRADRALYEAKRNGRGRVTC</sequence>
<keyword evidence="5" id="KW-0548">Nucleotidyltransferase</keyword>
<dbReference type="EC" id="2.7.7.65" evidence="1"/>
<reference evidence="5 6" key="1">
    <citation type="submission" date="2024-04" db="EMBL/GenBank/DDBJ databases">
        <title>Novel species of the genus Ideonella isolated from streams.</title>
        <authorList>
            <person name="Lu H."/>
        </authorList>
    </citation>
    <scope>NUCLEOTIDE SEQUENCE [LARGE SCALE GENOMIC DNA]</scope>
    <source>
        <strain evidence="5 6">DXS29W</strain>
    </source>
</reference>